<proteinExistence type="predicted"/>
<gene>
    <name evidence="1" type="ORF">GCM10010326_04290</name>
</gene>
<reference evidence="2" key="1">
    <citation type="journal article" date="2019" name="Int. J. Syst. Evol. Microbiol.">
        <title>The Global Catalogue of Microorganisms (GCM) 10K type strain sequencing project: providing services to taxonomists for standard genome sequencing and annotation.</title>
        <authorList>
            <consortium name="The Broad Institute Genomics Platform"/>
            <consortium name="The Broad Institute Genome Sequencing Center for Infectious Disease"/>
            <person name="Wu L."/>
            <person name="Ma J."/>
        </authorList>
    </citation>
    <scope>NUCLEOTIDE SEQUENCE [LARGE SCALE GENOMIC DNA]</scope>
    <source>
        <strain evidence="2">JCM 4594</strain>
    </source>
</reference>
<organism evidence="1 2">
    <name type="scientific">Streptomyces xanthochromogenes</name>
    <dbReference type="NCBI Taxonomy" id="67384"/>
    <lineage>
        <taxon>Bacteria</taxon>
        <taxon>Bacillati</taxon>
        <taxon>Actinomycetota</taxon>
        <taxon>Actinomycetes</taxon>
        <taxon>Kitasatosporales</taxon>
        <taxon>Streptomycetaceae</taxon>
        <taxon>Streptomyces</taxon>
    </lineage>
</organism>
<dbReference type="Proteomes" id="UP000600946">
    <property type="component" value="Unassembled WGS sequence"/>
</dbReference>
<comment type="caution">
    <text evidence="1">The sequence shown here is derived from an EMBL/GenBank/DDBJ whole genome shotgun (WGS) entry which is preliminary data.</text>
</comment>
<sequence>MPAAIWTGRNATAEQAAADLTATLTGELGLVEPPLVVVLPPESTGAPAGSLLPERPRFSGMPAPTNCFLYVDSQSPRPFELRASVLTGSSGLRRSLGLGHLLYAVPMAPRVPSPLELSAPGESVPARFDGDPTVAVRLNRHPHLVDAARALTPATAGPDRNHTWQAASRMTIEPRPEGSVLLVQTLHRPTARAWSLRAAAVLDFAAQLESALG</sequence>
<accession>A0ABQ2ZID2</accession>
<evidence type="ECO:0000313" key="1">
    <source>
        <dbReference type="EMBL" id="GGY15665.1"/>
    </source>
</evidence>
<evidence type="ECO:0000313" key="2">
    <source>
        <dbReference type="Proteomes" id="UP000600946"/>
    </source>
</evidence>
<protein>
    <submittedName>
        <fullName evidence="1">Uncharacterized protein</fullName>
    </submittedName>
</protein>
<dbReference type="GeneID" id="96288459"/>
<keyword evidence="2" id="KW-1185">Reference proteome</keyword>
<name>A0ABQ2ZID2_9ACTN</name>
<dbReference type="RefSeq" id="WP_190025972.1">
    <property type="nucleotide sequence ID" value="NZ_BMUU01000001.1"/>
</dbReference>
<dbReference type="EMBL" id="BMUU01000001">
    <property type="protein sequence ID" value="GGY15665.1"/>
    <property type="molecule type" value="Genomic_DNA"/>
</dbReference>